<dbReference type="EMBL" id="CADCUW010000185">
    <property type="protein sequence ID" value="CAA9405045.1"/>
    <property type="molecule type" value="Genomic_DNA"/>
</dbReference>
<gene>
    <name evidence="1" type="ORF">AVDCRST_MAG01-01-1244</name>
</gene>
<evidence type="ECO:0000313" key="1">
    <source>
        <dbReference type="EMBL" id="CAA9405045.1"/>
    </source>
</evidence>
<proteinExistence type="predicted"/>
<name>A0A6J4PAW2_9ACTN</name>
<sequence length="319" mass="34982">MQRPSPASSSDGGLVPRELAARLLESHYPYRATGESPLLFAGSLPEDVPFRPHIPEGFVLVGSARFDVPGSRRMVEVVLDTTLPAARVRDTYRALLSDEGWEEENLDGPGGGGFARGPRGFLISLGRTLGRSRRAAVDVPGLSTVFRDARRQTLIVSAEERRRAPTDVRLRLLTSRGPLHRRHRNDPEALFVLPILTPPPHAQVSDETLHTGHLAPPFAARTTGGSYGGHGWEHDGAYSFAALESDLDLPSITVHYADQLEATGWSGTGEGRDGPQAWNTWAFSDNEGHPWEAALTILHLPRTPRRYLLNLRADRTPIP</sequence>
<protein>
    <submittedName>
        <fullName evidence="1">Uncharacterized protein</fullName>
    </submittedName>
</protein>
<reference evidence="1" key="1">
    <citation type="submission" date="2020-02" db="EMBL/GenBank/DDBJ databases">
        <authorList>
            <person name="Meier V. D."/>
        </authorList>
    </citation>
    <scope>NUCLEOTIDE SEQUENCE</scope>
    <source>
        <strain evidence="1">AVDCRST_MAG01</strain>
    </source>
</reference>
<accession>A0A6J4PAW2</accession>
<dbReference type="AlphaFoldDB" id="A0A6J4PAW2"/>
<organism evidence="1">
    <name type="scientific">uncultured Rubrobacteraceae bacterium</name>
    <dbReference type="NCBI Taxonomy" id="349277"/>
    <lineage>
        <taxon>Bacteria</taxon>
        <taxon>Bacillati</taxon>
        <taxon>Actinomycetota</taxon>
        <taxon>Rubrobacteria</taxon>
        <taxon>Rubrobacterales</taxon>
        <taxon>Rubrobacteraceae</taxon>
        <taxon>environmental samples</taxon>
    </lineage>
</organism>